<accession>A0A1A9UZG3</accession>
<protein>
    <submittedName>
        <fullName evidence="2">Uncharacterized protein</fullName>
    </submittedName>
</protein>
<evidence type="ECO:0000256" key="1">
    <source>
        <dbReference type="SAM" id="MobiDB-lite"/>
    </source>
</evidence>
<evidence type="ECO:0000313" key="3">
    <source>
        <dbReference type="Proteomes" id="UP000078200"/>
    </source>
</evidence>
<reference evidence="2" key="1">
    <citation type="submission" date="2020-05" db="UniProtKB">
        <authorList>
            <consortium name="EnsemblMetazoa"/>
        </authorList>
    </citation>
    <scope>IDENTIFICATION</scope>
    <source>
        <strain evidence="2">TTRI</strain>
    </source>
</reference>
<keyword evidence="3" id="KW-1185">Reference proteome</keyword>
<proteinExistence type="predicted"/>
<dbReference type="EnsemblMetazoa" id="GAUT020728-RA">
    <property type="protein sequence ID" value="GAUT020728-PA"/>
    <property type="gene ID" value="GAUT020728"/>
</dbReference>
<dbReference type="Proteomes" id="UP000078200">
    <property type="component" value="Unassembled WGS sequence"/>
</dbReference>
<evidence type="ECO:0000313" key="2">
    <source>
        <dbReference type="EnsemblMetazoa" id="GAUT020728-PA"/>
    </source>
</evidence>
<sequence>MQHKPANTPTKSKNGCSAISTTGRFTPASSGLSAEDWTGCVHNNGVAIGPQTVTSDVAPTNVRQQLLMPSACDKILMYGQTIDFDTMRITITTLEKPFNWSMKLQVSSIKSLQAEIE</sequence>
<dbReference type="AlphaFoldDB" id="A0A1A9UZG3"/>
<organism evidence="2 3">
    <name type="scientific">Glossina austeni</name>
    <name type="common">Savannah tsetse fly</name>
    <dbReference type="NCBI Taxonomy" id="7395"/>
    <lineage>
        <taxon>Eukaryota</taxon>
        <taxon>Metazoa</taxon>
        <taxon>Ecdysozoa</taxon>
        <taxon>Arthropoda</taxon>
        <taxon>Hexapoda</taxon>
        <taxon>Insecta</taxon>
        <taxon>Pterygota</taxon>
        <taxon>Neoptera</taxon>
        <taxon>Endopterygota</taxon>
        <taxon>Diptera</taxon>
        <taxon>Brachycera</taxon>
        <taxon>Muscomorpha</taxon>
        <taxon>Hippoboscoidea</taxon>
        <taxon>Glossinidae</taxon>
        <taxon>Glossina</taxon>
    </lineage>
</organism>
<dbReference type="VEuPathDB" id="VectorBase:GAUT020728"/>
<feature type="region of interest" description="Disordered" evidence="1">
    <location>
        <begin position="1"/>
        <end position="20"/>
    </location>
</feature>
<name>A0A1A9UZG3_GLOAU</name>